<reference evidence="3" key="2">
    <citation type="submission" date="2016-02" db="EMBL/GenBank/DDBJ databases">
        <title>Draft genome sequence of five rapidly growing Mycobacterium species.</title>
        <authorList>
            <person name="Katahira K."/>
            <person name="Gotou Y."/>
            <person name="Iida K."/>
            <person name="Ogura Y."/>
            <person name="Hayashi T."/>
        </authorList>
    </citation>
    <scope>NUCLEOTIDE SEQUENCE [LARGE SCALE GENOMIC DNA]</scope>
    <source>
        <strain evidence="3">JCM15654</strain>
    </source>
</reference>
<organism evidence="2 3">
    <name type="scientific">Mycolicibacterium brisbanense</name>
    <dbReference type="NCBI Taxonomy" id="146020"/>
    <lineage>
        <taxon>Bacteria</taxon>
        <taxon>Bacillati</taxon>
        <taxon>Actinomycetota</taxon>
        <taxon>Actinomycetes</taxon>
        <taxon>Mycobacteriales</taxon>
        <taxon>Mycobacteriaceae</taxon>
        <taxon>Mycolicibacterium</taxon>
    </lineage>
</organism>
<dbReference type="RefSeq" id="WP_062828602.1">
    <property type="nucleotide sequence ID" value="NZ_BCSX01000020.1"/>
</dbReference>
<evidence type="ECO:0000313" key="2">
    <source>
        <dbReference type="EMBL" id="GAS87824.1"/>
    </source>
</evidence>
<feature type="transmembrane region" description="Helical" evidence="1">
    <location>
        <begin position="72"/>
        <end position="92"/>
    </location>
</feature>
<dbReference type="STRING" id="146020.RMCB_1920"/>
<reference evidence="3" key="1">
    <citation type="journal article" date="2016" name="Genome Announc.">
        <title>Draft Genome Sequences of Five Rapidly Growing Mycobacterium Species, M. thermoresistibile, M. fortuitum subsp. acetamidolyticum, M. canariasense, M. brisbanense, and M. novocastrense.</title>
        <authorList>
            <person name="Katahira K."/>
            <person name="Ogura Y."/>
            <person name="Gotoh Y."/>
            <person name="Hayashi T."/>
        </authorList>
    </citation>
    <scope>NUCLEOTIDE SEQUENCE [LARGE SCALE GENOMIC DNA]</scope>
    <source>
        <strain evidence="3">JCM15654</strain>
    </source>
</reference>
<feature type="transmembrane region" description="Helical" evidence="1">
    <location>
        <begin position="98"/>
        <end position="119"/>
    </location>
</feature>
<feature type="transmembrane region" description="Helical" evidence="1">
    <location>
        <begin position="131"/>
        <end position="149"/>
    </location>
</feature>
<feature type="transmembrane region" description="Helical" evidence="1">
    <location>
        <begin position="155"/>
        <end position="177"/>
    </location>
</feature>
<dbReference type="GO" id="GO:0005886">
    <property type="term" value="C:plasma membrane"/>
    <property type="evidence" value="ECO:0007669"/>
    <property type="project" value="TreeGrafter"/>
</dbReference>
<dbReference type="OrthoDB" id="3577181at2"/>
<dbReference type="AlphaFoldDB" id="A0A100VXL3"/>
<accession>A0A100VXL3</accession>
<protein>
    <submittedName>
        <fullName evidence="2">Integral membrane protein</fullName>
    </submittedName>
</protein>
<evidence type="ECO:0000256" key="1">
    <source>
        <dbReference type="SAM" id="Phobius"/>
    </source>
</evidence>
<keyword evidence="1" id="KW-1133">Transmembrane helix</keyword>
<keyword evidence="1" id="KW-0812">Transmembrane</keyword>
<dbReference type="InterPro" id="IPR052712">
    <property type="entry name" value="Acid_resist_chaperone_HdeD"/>
</dbReference>
<dbReference type="PANTHER" id="PTHR34989">
    <property type="entry name" value="PROTEIN HDED"/>
    <property type="match status" value="1"/>
</dbReference>
<evidence type="ECO:0000313" key="3">
    <source>
        <dbReference type="Proteomes" id="UP000069620"/>
    </source>
</evidence>
<dbReference type="EMBL" id="BCSX01000020">
    <property type="protein sequence ID" value="GAS87824.1"/>
    <property type="molecule type" value="Genomic_DNA"/>
</dbReference>
<gene>
    <name evidence="2" type="ORF">RMCB_1920</name>
</gene>
<proteinExistence type="predicted"/>
<keyword evidence="3" id="KW-1185">Reference proteome</keyword>
<comment type="caution">
    <text evidence="2">The sequence shown here is derived from an EMBL/GenBank/DDBJ whole genome shotgun (WGS) entry which is preliminary data.</text>
</comment>
<dbReference type="Pfam" id="PF03729">
    <property type="entry name" value="DUF308"/>
    <property type="match status" value="2"/>
</dbReference>
<feature type="transmembrane region" description="Helical" evidence="1">
    <location>
        <begin position="12"/>
        <end position="33"/>
    </location>
</feature>
<dbReference type="PANTHER" id="PTHR34989:SF1">
    <property type="entry name" value="PROTEIN HDED"/>
    <property type="match status" value="1"/>
</dbReference>
<name>A0A100VXL3_9MYCO</name>
<feature type="transmembrane region" description="Helical" evidence="1">
    <location>
        <begin position="39"/>
        <end position="60"/>
    </location>
</feature>
<keyword evidence="1" id="KW-0472">Membrane</keyword>
<dbReference type="InterPro" id="IPR005325">
    <property type="entry name" value="DUF308_memb"/>
</dbReference>
<sequence length="196" mass="20399">METTATPSLLPHLWKATLATGVLAVILGVLVFVRPGAAIIVTAIFFGAYLLVTGIWQVVLALSLRSPAGSRILLFVSGAASLVLAVLCFVNLDNSIQLLAIWIGVGFIFRGVATAMSAIGDQSLPGRIWEIIVGVISIIAGIIMFVAPVEGLVALTQVTGIILIVLGIVEVISAFGIRSDAKKLKAAFAPEPPTVT</sequence>
<dbReference type="Proteomes" id="UP000069620">
    <property type="component" value="Unassembled WGS sequence"/>
</dbReference>